<dbReference type="SUPFAM" id="SSF53098">
    <property type="entry name" value="Ribonuclease H-like"/>
    <property type="match status" value="1"/>
</dbReference>
<dbReference type="InterPro" id="IPR036875">
    <property type="entry name" value="Znf_CCHC_sf"/>
</dbReference>
<evidence type="ECO:0000313" key="7">
    <source>
        <dbReference type="Proteomes" id="UP000701853"/>
    </source>
</evidence>
<dbReference type="PROSITE" id="PS50158">
    <property type="entry name" value="ZF_CCHC"/>
    <property type="match status" value="1"/>
</dbReference>
<dbReference type="PANTHER" id="PTHR42648:SF27">
    <property type="entry name" value="RNA-DIRECTED DNA POLYMERASE"/>
    <property type="match status" value="1"/>
</dbReference>
<dbReference type="Proteomes" id="UP000701853">
    <property type="component" value="Chromosome 12"/>
</dbReference>
<dbReference type="InterPro" id="IPR036397">
    <property type="entry name" value="RNaseH_sf"/>
</dbReference>
<name>A0A8J5YQ85_9ROSI</name>
<dbReference type="InterPro" id="IPR057670">
    <property type="entry name" value="SH3_retrovirus"/>
</dbReference>
<keyword evidence="3" id="KW-0862">Zinc</keyword>
<dbReference type="InterPro" id="IPR043502">
    <property type="entry name" value="DNA/RNA_pol_sf"/>
</dbReference>
<dbReference type="SMART" id="SM00343">
    <property type="entry name" value="ZnF_C2HC"/>
    <property type="match status" value="1"/>
</dbReference>
<proteinExistence type="predicted"/>
<dbReference type="Gene3D" id="3.30.420.10">
    <property type="entry name" value="Ribonuclease H-like superfamily/Ribonuclease H"/>
    <property type="match status" value="1"/>
</dbReference>
<dbReference type="SUPFAM" id="SSF56672">
    <property type="entry name" value="DNA/RNA polymerases"/>
    <property type="match status" value="1"/>
</dbReference>
<feature type="domain" description="CCHC-type" evidence="4">
    <location>
        <begin position="253"/>
        <end position="267"/>
    </location>
</feature>
<feature type="domain" description="Integrase catalytic" evidence="5">
    <location>
        <begin position="356"/>
        <end position="532"/>
    </location>
</feature>
<dbReference type="GO" id="GO:0016787">
    <property type="term" value="F:hydrolase activity"/>
    <property type="evidence" value="ECO:0007669"/>
    <property type="project" value="UniProtKB-KW"/>
</dbReference>
<dbReference type="Pfam" id="PF07727">
    <property type="entry name" value="RVT_2"/>
    <property type="match status" value="1"/>
</dbReference>
<evidence type="ECO:0000259" key="4">
    <source>
        <dbReference type="PROSITE" id="PS50158"/>
    </source>
</evidence>
<dbReference type="InterPro" id="IPR039537">
    <property type="entry name" value="Retrotran_Ty1/copia-like"/>
</dbReference>
<keyword evidence="1" id="KW-0479">Metal-binding</keyword>
<comment type="caution">
    <text evidence="6">The sequence shown here is derived from an EMBL/GenBank/DDBJ whole genome shotgun (WGS) entry which is preliminary data.</text>
</comment>
<keyword evidence="3" id="KW-0863">Zinc-finger</keyword>
<keyword evidence="2" id="KW-0378">Hydrolase</keyword>
<dbReference type="OrthoDB" id="984330at2759"/>
<dbReference type="Pfam" id="PF00665">
    <property type="entry name" value="rve"/>
    <property type="match status" value="1"/>
</dbReference>
<dbReference type="CDD" id="cd09272">
    <property type="entry name" value="RNase_HI_RT_Ty1"/>
    <property type="match status" value="1"/>
</dbReference>
<sequence>MATNTNTLLLRSVLEKDKLNGLNFLDWFRNLRIVLKQERKLYVIEKPLPDEPPANASRADKDAYKKHLDEMVDVGCLMLATMNPKLQKQHEDMVAYDMIEHLKELYQGQARQERFDISKALFQCKLAEGSPVGPHVLKMIGYIESLSKLGFPLSQELATDVILQSLSDSYSQFVLNFNMNEIDKTLPQLLSMLRTAEGNMKKVGPKPILMVRNNKGKGKAKVLTKPKGKGKPNLGKGKATLKPKCGVSKEGNCFHCGVTGHWKWNCPVYLEEIKKAKASGTSASGVYVIDINLSTTTSWVLDTGCGSHICTSIQGLQRSRTLARGDVDLRVGNRARVAALAVGTYTLSLPSGLGKMTKSPFIGKSERASDLLVLIRSDVCGPINTQARGGFHYFITFTDDFSRYGYVYLMHHKSEALEKFKEFKNEVQNQLGKTIKTLRSDRGGEYLSLEFDDLLKECGIVSQLTPPGTPQWNRVSKRRNRTLLHMVRSMMSHADLLTSFWGHALKTASFTLNRVPSKSVQKMPYDMWTGKCPSMSFIKIWGYEAYVKRQTSTKLEPKSERSIFVGYPKETKGYYFFNPTENKVFVARTGVFLEREFVSRKGSGRKIELEEIQESQDTTEPKIKQQQIPQEIEEQVTAIETQPPRRYLRERHALERYGFLITTHGDILLIDQDEPRTYQEAVASPDSEKWLEAMRSEMDSMYENQVWTLVDPPEGVKPIGCKWVFKKKTDMDAMFKSIRILLAIAAFHGYEIWQMGVKTAFLNGKLEEDVYMNNLKQASRSWNLRFNDTIKEFGFIKNEDEPCVYKKVSGNTITFLVLYVDDILIIGNDIPTLQSIKTWLGSCFSMKDLGKATYILGVKIYRDRSRRLLGLSQGTYIDKVLKRFNMEESKRGFLPMRHGISLSKEMCPSTPQERERMSKIPYASAIGSIMYAMLCTHPDVSYALSMTSRYQVDLGEGHWTTVKNILKYLRRTKDTFLIYRGEEELSVKGYTDASFQTDKDDSRSQSGFVFCLNGGAMSWKSSNQSTVADSTTEAEYIAASEAAKEAVWIKKFITELGFVPAYQML</sequence>
<dbReference type="InterPro" id="IPR013103">
    <property type="entry name" value="RVT_2"/>
</dbReference>
<dbReference type="Pfam" id="PF25597">
    <property type="entry name" value="SH3_retrovirus"/>
    <property type="match status" value="1"/>
</dbReference>
<dbReference type="InterPro" id="IPR001584">
    <property type="entry name" value="Integrase_cat-core"/>
</dbReference>
<dbReference type="InterPro" id="IPR012337">
    <property type="entry name" value="RNaseH-like_sf"/>
</dbReference>
<dbReference type="EMBL" id="JAHUZN010000012">
    <property type="protein sequence ID" value="KAG8474724.1"/>
    <property type="molecule type" value="Genomic_DNA"/>
</dbReference>
<reference evidence="6 7" key="1">
    <citation type="journal article" date="2021" name="bioRxiv">
        <title>The Gossypium anomalum genome as a resource for cotton improvement and evolutionary analysis of hybrid incompatibility.</title>
        <authorList>
            <person name="Grover C.E."/>
            <person name="Yuan D."/>
            <person name="Arick M.A."/>
            <person name="Miller E.R."/>
            <person name="Hu G."/>
            <person name="Peterson D.G."/>
            <person name="Wendel J.F."/>
            <person name="Udall J.A."/>
        </authorList>
    </citation>
    <scope>NUCLEOTIDE SEQUENCE [LARGE SCALE GENOMIC DNA]</scope>
    <source>
        <strain evidence="6">JFW-Udall</strain>
        <tissue evidence="6">Leaf</tissue>
    </source>
</reference>
<evidence type="ECO:0000256" key="1">
    <source>
        <dbReference type="ARBA" id="ARBA00022723"/>
    </source>
</evidence>
<evidence type="ECO:0000313" key="6">
    <source>
        <dbReference type="EMBL" id="KAG8474724.1"/>
    </source>
</evidence>
<evidence type="ECO:0000256" key="3">
    <source>
        <dbReference type="PROSITE-ProRule" id="PRU00047"/>
    </source>
</evidence>
<dbReference type="AlphaFoldDB" id="A0A8J5YQ85"/>
<dbReference type="Pfam" id="PF14223">
    <property type="entry name" value="Retrotran_gag_2"/>
    <property type="match status" value="1"/>
</dbReference>
<gene>
    <name evidence="6" type="ORF">CXB51_031447</name>
</gene>
<organism evidence="6 7">
    <name type="scientific">Gossypium anomalum</name>
    <dbReference type="NCBI Taxonomy" id="47600"/>
    <lineage>
        <taxon>Eukaryota</taxon>
        <taxon>Viridiplantae</taxon>
        <taxon>Streptophyta</taxon>
        <taxon>Embryophyta</taxon>
        <taxon>Tracheophyta</taxon>
        <taxon>Spermatophyta</taxon>
        <taxon>Magnoliopsida</taxon>
        <taxon>eudicotyledons</taxon>
        <taxon>Gunneridae</taxon>
        <taxon>Pentapetalae</taxon>
        <taxon>rosids</taxon>
        <taxon>malvids</taxon>
        <taxon>Malvales</taxon>
        <taxon>Malvaceae</taxon>
        <taxon>Malvoideae</taxon>
        <taxon>Gossypium</taxon>
    </lineage>
</organism>
<evidence type="ECO:0000259" key="5">
    <source>
        <dbReference type="PROSITE" id="PS50994"/>
    </source>
</evidence>
<accession>A0A8J5YQ85</accession>
<dbReference type="SUPFAM" id="SSF57756">
    <property type="entry name" value="Retrovirus zinc finger-like domains"/>
    <property type="match status" value="1"/>
</dbReference>
<dbReference type="InterPro" id="IPR001878">
    <property type="entry name" value="Znf_CCHC"/>
</dbReference>
<dbReference type="GO" id="GO:0003676">
    <property type="term" value="F:nucleic acid binding"/>
    <property type="evidence" value="ECO:0007669"/>
    <property type="project" value="InterPro"/>
</dbReference>
<evidence type="ECO:0000256" key="2">
    <source>
        <dbReference type="ARBA" id="ARBA00022801"/>
    </source>
</evidence>
<dbReference type="PROSITE" id="PS50994">
    <property type="entry name" value="INTEGRASE"/>
    <property type="match status" value="1"/>
</dbReference>
<dbReference type="PANTHER" id="PTHR42648">
    <property type="entry name" value="TRANSPOSASE, PUTATIVE-RELATED"/>
    <property type="match status" value="1"/>
</dbReference>
<keyword evidence="7" id="KW-1185">Reference proteome</keyword>
<dbReference type="GO" id="GO:0015074">
    <property type="term" value="P:DNA integration"/>
    <property type="evidence" value="ECO:0007669"/>
    <property type="project" value="InterPro"/>
</dbReference>
<protein>
    <recommendedName>
        <fullName evidence="8">Gag/pol protein</fullName>
    </recommendedName>
</protein>
<evidence type="ECO:0008006" key="8">
    <source>
        <dbReference type="Google" id="ProtNLM"/>
    </source>
</evidence>
<dbReference type="GO" id="GO:0008270">
    <property type="term" value="F:zinc ion binding"/>
    <property type="evidence" value="ECO:0007669"/>
    <property type="project" value="UniProtKB-KW"/>
</dbReference>